<feature type="transmembrane region" description="Helical" evidence="5">
    <location>
        <begin position="7"/>
        <end position="27"/>
    </location>
</feature>
<keyword evidence="8" id="KW-1185">Reference proteome</keyword>
<dbReference type="AlphaFoldDB" id="A0AAW1AHM7"/>
<feature type="domain" description="Strictosidine synthase conserved region" evidence="6">
    <location>
        <begin position="166"/>
        <end position="251"/>
    </location>
</feature>
<proteinExistence type="inferred from homology"/>
<dbReference type="Pfam" id="PF03088">
    <property type="entry name" value="Str_synth"/>
    <property type="match status" value="1"/>
</dbReference>
<feature type="compositionally biased region" description="Low complexity" evidence="4">
    <location>
        <begin position="473"/>
        <end position="500"/>
    </location>
</feature>
<feature type="compositionally biased region" description="Basic and acidic residues" evidence="4">
    <location>
        <begin position="501"/>
        <end position="527"/>
    </location>
</feature>
<feature type="compositionally biased region" description="Polar residues" evidence="4">
    <location>
        <begin position="447"/>
        <end position="472"/>
    </location>
</feature>
<feature type="region of interest" description="Disordered" evidence="4">
    <location>
        <begin position="417"/>
        <end position="572"/>
    </location>
</feature>
<feature type="compositionally biased region" description="Basic and acidic residues" evidence="4">
    <location>
        <begin position="539"/>
        <end position="572"/>
    </location>
</feature>
<accession>A0AAW1AHM7</accession>
<evidence type="ECO:0000256" key="4">
    <source>
        <dbReference type="SAM" id="MobiDB-lite"/>
    </source>
</evidence>
<dbReference type="EMBL" id="JAWNGG020000011">
    <property type="protein sequence ID" value="KAK9309409.1"/>
    <property type="molecule type" value="Genomic_DNA"/>
</dbReference>
<organism evidence="7 8">
    <name type="scientific">Tetragonisca angustula</name>
    <dbReference type="NCBI Taxonomy" id="166442"/>
    <lineage>
        <taxon>Eukaryota</taxon>
        <taxon>Metazoa</taxon>
        <taxon>Ecdysozoa</taxon>
        <taxon>Arthropoda</taxon>
        <taxon>Hexapoda</taxon>
        <taxon>Insecta</taxon>
        <taxon>Pterygota</taxon>
        <taxon>Neoptera</taxon>
        <taxon>Endopterygota</taxon>
        <taxon>Hymenoptera</taxon>
        <taxon>Apocrita</taxon>
        <taxon>Aculeata</taxon>
        <taxon>Apoidea</taxon>
        <taxon>Anthophila</taxon>
        <taxon>Apidae</taxon>
        <taxon>Tetragonisca</taxon>
    </lineage>
</organism>
<dbReference type="PANTHER" id="PTHR10426">
    <property type="entry name" value="STRICTOSIDINE SYNTHASE-RELATED"/>
    <property type="match status" value="1"/>
</dbReference>
<protein>
    <recommendedName>
        <fullName evidence="6">Strictosidine synthase conserved region domain-containing protein</fullName>
    </recommendedName>
</protein>
<evidence type="ECO:0000313" key="8">
    <source>
        <dbReference type="Proteomes" id="UP001432146"/>
    </source>
</evidence>
<sequence length="572" mass="63834">MGYIKSVGTVIIYIGFFLAVITFLPGLPPEAEYSEYSIKFPSDVQLKYETKTRLQEPEILFSGEIKGPEDIASFNGEIYTGIRGGYVVKIEENRIKPIVKFGQKCDGLWQEEKCGRPLGLKFNDNGELFVADAYYGIFKVNVNTRQYVNIVNSSEPIDGKTAKIFNTLDIAKNGDIYWTDSSTDFYLHDGMYSFFANPSGRLIRYNAATKKNEVLIKNLGFPNGVLLSDDESFVIVGSTLNLKILKYNLKGPKAGQQEIFIEGLPGLCDNIHSDGQGGFLVSLLAPVDSEHPLLPLSFIPHPYIRKMISRLIYSIEGPFKLLQDIYPNYYSERVLHTIGSFVVGKYLTLKTDSLILRMDKTGKILNILYSENGDVSDISSAHINDGYLWLGSPWNDNIMRIPLKQAFPDLIINTKSSAGKEQKQKEPLLTVSATPNVKVEAKPMKSTIKQDTTKPSSKSTIKGQTKQEVNSDTITPKPTSQSTTTSTTTTSKPTSSLPKASTKEVKKDNLKKTEKDNPTEINKDKFKSQVKSETSKQINDARSKTKSDDSVKKDTQSIKSKPVKENEDKTKK</sequence>
<keyword evidence="3" id="KW-0325">Glycoprotein</keyword>
<dbReference type="InterPro" id="IPR011042">
    <property type="entry name" value="6-blade_b-propeller_TolB-like"/>
</dbReference>
<dbReference type="InterPro" id="IPR018119">
    <property type="entry name" value="Strictosidine_synth_cons-reg"/>
</dbReference>
<keyword evidence="5" id="KW-0472">Membrane</keyword>
<dbReference type="Gene3D" id="2.120.10.30">
    <property type="entry name" value="TolB, C-terminal domain"/>
    <property type="match status" value="1"/>
</dbReference>
<evidence type="ECO:0000259" key="6">
    <source>
        <dbReference type="Pfam" id="PF03088"/>
    </source>
</evidence>
<comment type="similarity">
    <text evidence="1">Belongs to the strictosidine synthase family.</text>
</comment>
<dbReference type="PANTHER" id="PTHR10426:SF88">
    <property type="entry name" value="ADIPOCYTE PLASMA MEMBRANE-ASSOCIATED PROTEIN HEMOMUCIN-RELATED"/>
    <property type="match status" value="1"/>
</dbReference>
<dbReference type="Pfam" id="PF20067">
    <property type="entry name" value="SSL_N"/>
    <property type="match status" value="1"/>
</dbReference>
<keyword evidence="5" id="KW-1133">Transmembrane helix</keyword>
<dbReference type="SUPFAM" id="SSF63829">
    <property type="entry name" value="Calcium-dependent phosphotriesterase"/>
    <property type="match status" value="1"/>
</dbReference>
<evidence type="ECO:0000256" key="5">
    <source>
        <dbReference type="SAM" id="Phobius"/>
    </source>
</evidence>
<evidence type="ECO:0000256" key="2">
    <source>
        <dbReference type="ARBA" id="ARBA00022553"/>
    </source>
</evidence>
<name>A0AAW1AHM7_9HYME</name>
<reference evidence="7 8" key="1">
    <citation type="submission" date="2024-05" db="EMBL/GenBank/DDBJ databases">
        <title>The nuclear and mitochondrial genome assemblies of Tetragonisca angustula (Apidae: Meliponini), a tiny yet remarkable pollinator in the Neotropics.</title>
        <authorList>
            <person name="Ferrari R."/>
            <person name="Ricardo P.C."/>
            <person name="Dias F.C."/>
            <person name="Araujo N.S."/>
            <person name="Soares D.O."/>
            <person name="Zhou Q.-S."/>
            <person name="Zhu C.-D."/>
            <person name="Coutinho L."/>
            <person name="Airas M.C."/>
            <person name="Batista T.M."/>
        </authorList>
    </citation>
    <scope>NUCLEOTIDE SEQUENCE [LARGE SCALE GENOMIC DNA]</scope>
    <source>
        <strain evidence="7">ASF017062</strain>
        <tissue evidence="7">Abdomen</tissue>
    </source>
</reference>
<evidence type="ECO:0000256" key="3">
    <source>
        <dbReference type="ARBA" id="ARBA00023180"/>
    </source>
</evidence>
<dbReference type="GO" id="GO:0016787">
    <property type="term" value="F:hydrolase activity"/>
    <property type="evidence" value="ECO:0007669"/>
    <property type="project" value="TreeGrafter"/>
</dbReference>
<feature type="compositionally biased region" description="Polar residues" evidence="4">
    <location>
        <begin position="529"/>
        <end position="538"/>
    </location>
</feature>
<evidence type="ECO:0000313" key="7">
    <source>
        <dbReference type="EMBL" id="KAK9309409.1"/>
    </source>
</evidence>
<dbReference type="Proteomes" id="UP001432146">
    <property type="component" value="Unassembled WGS sequence"/>
</dbReference>
<evidence type="ECO:0000256" key="1">
    <source>
        <dbReference type="ARBA" id="ARBA00009191"/>
    </source>
</evidence>
<comment type="caution">
    <text evidence="7">The sequence shown here is derived from an EMBL/GenBank/DDBJ whole genome shotgun (WGS) entry which is preliminary data.</text>
</comment>
<gene>
    <name evidence="7" type="ORF">QLX08_000896</name>
</gene>
<dbReference type="GO" id="GO:0012505">
    <property type="term" value="C:endomembrane system"/>
    <property type="evidence" value="ECO:0007669"/>
    <property type="project" value="TreeGrafter"/>
</dbReference>
<keyword evidence="2" id="KW-0597">Phosphoprotein</keyword>
<keyword evidence="5" id="KW-0812">Transmembrane</keyword>